<feature type="region of interest" description="Disordered" evidence="1">
    <location>
        <begin position="101"/>
        <end position="120"/>
    </location>
</feature>
<gene>
    <name evidence="2" type="ORF">BZ3500_MVSOF-1268-A1-R1_CHR4-1G06820</name>
</gene>
<evidence type="ECO:0000313" key="3">
    <source>
        <dbReference type="Proteomes" id="UP000249723"/>
    </source>
</evidence>
<dbReference type="OrthoDB" id="10414840at2759"/>
<name>A0A2X0KV14_9BASI</name>
<dbReference type="AlphaFoldDB" id="A0A2X0KV14"/>
<reference evidence="3" key="1">
    <citation type="submission" date="2016-10" db="EMBL/GenBank/DDBJ databases">
        <authorList>
            <person name="Jeantristanb JTB J.-T."/>
            <person name="Ricardo R."/>
        </authorList>
    </citation>
    <scope>NUCLEOTIDE SEQUENCE [LARGE SCALE GENOMIC DNA]</scope>
</reference>
<organism evidence="2 3">
    <name type="scientific">Microbotryum saponariae</name>
    <dbReference type="NCBI Taxonomy" id="289078"/>
    <lineage>
        <taxon>Eukaryota</taxon>
        <taxon>Fungi</taxon>
        <taxon>Dikarya</taxon>
        <taxon>Basidiomycota</taxon>
        <taxon>Pucciniomycotina</taxon>
        <taxon>Microbotryomycetes</taxon>
        <taxon>Microbotryales</taxon>
        <taxon>Microbotryaceae</taxon>
        <taxon>Microbotryum</taxon>
    </lineage>
</organism>
<dbReference type="Proteomes" id="UP000249723">
    <property type="component" value="Unassembled WGS sequence"/>
</dbReference>
<sequence length="349" mass="38547">MSLARSCGHLARLTGVRSTTSTAPSYITRPTASHRSIHAFAPTAPRSFSSASRTVPRVVSGSADPFLRCSTVLKKKTGKKNAASAVSDAFDAEEFEEDLIDDIDSEPTTTSSSNNGKSASDYPSLHAYLSKRLELPHFAFKSNIPSVSAVKGLLHLTARDDRSRTLQLLRLWRQRNLPYPNSETSSEFVRSWTKMNEIEEMVQVLAQRDLYGLGLVKPGDFVNALQKLTTVEGEVADAKTLMPKLETAKTIHELLRLEGVNDLAAVVSTLVMALRLNESKVVRRMPALIDDLLAEVREMNPEDAVKSLKGVPGIERQAWVVKQIQECQNRVAEPKDRAVLGRILDKVQK</sequence>
<evidence type="ECO:0000256" key="1">
    <source>
        <dbReference type="SAM" id="MobiDB-lite"/>
    </source>
</evidence>
<evidence type="ECO:0000313" key="2">
    <source>
        <dbReference type="EMBL" id="SCZ96887.1"/>
    </source>
</evidence>
<accession>A0A2X0KV14</accession>
<keyword evidence="3" id="KW-1185">Reference proteome</keyword>
<dbReference type="EMBL" id="FMWP01000091">
    <property type="protein sequence ID" value="SCZ96887.1"/>
    <property type="molecule type" value="Genomic_DNA"/>
</dbReference>
<proteinExistence type="predicted"/>
<protein>
    <submittedName>
        <fullName evidence="2">BZ3500_MvSof-1268-A1-R1_Chr4-1g06820 protein</fullName>
    </submittedName>
</protein>
<feature type="compositionally biased region" description="Polar residues" evidence="1">
    <location>
        <begin position="107"/>
        <end position="118"/>
    </location>
</feature>